<dbReference type="CDD" id="cd06141">
    <property type="entry name" value="WRN_exo"/>
    <property type="match status" value="1"/>
</dbReference>
<dbReference type="InterPro" id="IPR051132">
    <property type="entry name" value="3-5_Exonuclease_domain"/>
</dbReference>
<dbReference type="Gene3D" id="3.30.420.10">
    <property type="entry name" value="Ribonuclease H-like superfamily/Ribonuclease H"/>
    <property type="match status" value="1"/>
</dbReference>
<dbReference type="GO" id="GO:0046872">
    <property type="term" value="F:metal ion binding"/>
    <property type="evidence" value="ECO:0007669"/>
    <property type="project" value="UniProtKB-KW"/>
</dbReference>
<dbReference type="STRING" id="329046.A0A1Y2CV84"/>
<evidence type="ECO:0000256" key="5">
    <source>
        <dbReference type="ARBA" id="ARBA00022839"/>
    </source>
</evidence>
<dbReference type="InterPro" id="IPR036397">
    <property type="entry name" value="RNaseH_sf"/>
</dbReference>
<gene>
    <name evidence="12" type="ORF">BCR33DRAFT_712777</name>
</gene>
<feature type="non-terminal residue" evidence="12">
    <location>
        <position position="310"/>
    </location>
</feature>
<evidence type="ECO:0000256" key="4">
    <source>
        <dbReference type="ARBA" id="ARBA00022801"/>
    </source>
</evidence>
<dbReference type="SUPFAM" id="SSF53098">
    <property type="entry name" value="Ribonuclease H-like"/>
    <property type="match status" value="1"/>
</dbReference>
<evidence type="ECO:0000256" key="1">
    <source>
        <dbReference type="ARBA" id="ARBA00004123"/>
    </source>
</evidence>
<dbReference type="Pfam" id="PF01612">
    <property type="entry name" value="DNA_pol_A_exo1"/>
    <property type="match status" value="1"/>
</dbReference>
<keyword evidence="5" id="KW-0269">Exonuclease</keyword>
<name>A0A1Y2CV84_9FUNG</name>
<evidence type="ECO:0000259" key="11">
    <source>
        <dbReference type="SMART" id="SM00474"/>
    </source>
</evidence>
<evidence type="ECO:0000256" key="10">
    <source>
        <dbReference type="SAM" id="MobiDB-lite"/>
    </source>
</evidence>
<evidence type="ECO:0000256" key="3">
    <source>
        <dbReference type="ARBA" id="ARBA00022723"/>
    </source>
</evidence>
<dbReference type="GO" id="GO:0003676">
    <property type="term" value="F:nucleic acid binding"/>
    <property type="evidence" value="ECO:0007669"/>
    <property type="project" value="InterPro"/>
</dbReference>
<feature type="region of interest" description="Disordered" evidence="10">
    <location>
        <begin position="53"/>
        <end position="77"/>
    </location>
</feature>
<evidence type="ECO:0000256" key="7">
    <source>
        <dbReference type="ARBA" id="ARBA00023242"/>
    </source>
</evidence>
<comment type="subcellular location">
    <subcellularLocation>
        <location evidence="1">Nucleus</location>
    </subcellularLocation>
</comment>
<proteinExistence type="predicted"/>
<dbReference type="PANTHER" id="PTHR13620:SF109">
    <property type="entry name" value="3'-5' EXONUCLEASE"/>
    <property type="match status" value="1"/>
</dbReference>
<keyword evidence="3" id="KW-0479">Metal-binding</keyword>
<feature type="compositionally biased region" description="Pro residues" evidence="10">
    <location>
        <begin position="59"/>
        <end position="68"/>
    </location>
</feature>
<evidence type="ECO:0000313" key="12">
    <source>
        <dbReference type="EMBL" id="ORY50796.1"/>
    </source>
</evidence>
<sequence>MLATTLTTSTRIQPLAPTAPLFKFNSFLRRRIATLPIPTWDINRSASSVLNLNNTHLPSPSPPPPPPSLGLKSNLNPQKPKKPRLVLQKLDSEHSQLAQPNPVFPVLNTKDKDIRIVQCTSLATLSKTLALCSGPIIALDCEWKIVMRKGAPQPMISLIQIFNGSCVGLFRVHLLGPPFPHLLCALLEDPDIIKVGLNIRGDVGKIWRDFGIKTSAYVELMQYAKTHTGFIKKPSLNELTQSLLGLSLDKAMGGVRTGNWEAVNLSPTQIEYAAADVVASWEVYWAIRKLSSYPQKLETYVPKRKRKTKA</sequence>
<dbReference type="EMBL" id="MCGO01000006">
    <property type="protein sequence ID" value="ORY50796.1"/>
    <property type="molecule type" value="Genomic_DNA"/>
</dbReference>
<evidence type="ECO:0000256" key="8">
    <source>
        <dbReference type="ARBA" id="ARBA00040531"/>
    </source>
</evidence>
<dbReference type="InterPro" id="IPR002562">
    <property type="entry name" value="3'-5'_exonuclease_dom"/>
</dbReference>
<comment type="caution">
    <text evidence="12">The sequence shown here is derived from an EMBL/GenBank/DDBJ whole genome shotgun (WGS) entry which is preliminary data.</text>
</comment>
<evidence type="ECO:0000313" key="13">
    <source>
        <dbReference type="Proteomes" id="UP000193642"/>
    </source>
</evidence>
<evidence type="ECO:0000256" key="9">
    <source>
        <dbReference type="ARBA" id="ARBA00042761"/>
    </source>
</evidence>
<dbReference type="GO" id="GO:0006139">
    <property type="term" value="P:nucleobase-containing compound metabolic process"/>
    <property type="evidence" value="ECO:0007669"/>
    <property type="project" value="InterPro"/>
</dbReference>
<accession>A0A1Y2CV84</accession>
<dbReference type="Proteomes" id="UP000193642">
    <property type="component" value="Unassembled WGS sequence"/>
</dbReference>
<feature type="domain" description="3'-5' exonuclease" evidence="11">
    <location>
        <begin position="113"/>
        <end position="292"/>
    </location>
</feature>
<protein>
    <recommendedName>
        <fullName evidence="8">3'-5' exonuclease</fullName>
    </recommendedName>
    <alternativeName>
        <fullName evidence="9">Werner Syndrome-like exonuclease</fullName>
    </alternativeName>
</protein>
<keyword evidence="2" id="KW-0540">Nuclease</keyword>
<dbReference type="InterPro" id="IPR012337">
    <property type="entry name" value="RNaseH-like_sf"/>
</dbReference>
<dbReference type="GO" id="GO:0008408">
    <property type="term" value="F:3'-5' exonuclease activity"/>
    <property type="evidence" value="ECO:0007669"/>
    <property type="project" value="InterPro"/>
</dbReference>
<reference evidence="12 13" key="1">
    <citation type="submission" date="2016-07" db="EMBL/GenBank/DDBJ databases">
        <title>Pervasive Adenine N6-methylation of Active Genes in Fungi.</title>
        <authorList>
            <consortium name="DOE Joint Genome Institute"/>
            <person name="Mondo S.J."/>
            <person name="Dannebaum R.O."/>
            <person name="Kuo R.C."/>
            <person name="Labutti K."/>
            <person name="Haridas S."/>
            <person name="Kuo A."/>
            <person name="Salamov A."/>
            <person name="Ahrendt S.R."/>
            <person name="Lipzen A."/>
            <person name="Sullivan W."/>
            <person name="Andreopoulos W.B."/>
            <person name="Clum A."/>
            <person name="Lindquist E."/>
            <person name="Daum C."/>
            <person name="Ramamoorthy G.K."/>
            <person name="Gryganskyi A."/>
            <person name="Culley D."/>
            <person name="Magnuson J.K."/>
            <person name="James T.Y."/>
            <person name="O'Malley M.A."/>
            <person name="Stajich J.E."/>
            <person name="Spatafora J.W."/>
            <person name="Visel A."/>
            <person name="Grigoriev I.V."/>
        </authorList>
    </citation>
    <scope>NUCLEOTIDE SEQUENCE [LARGE SCALE GENOMIC DNA]</scope>
    <source>
        <strain evidence="12 13">JEL800</strain>
    </source>
</reference>
<keyword evidence="7" id="KW-0539">Nucleus</keyword>
<dbReference type="SMART" id="SM00474">
    <property type="entry name" value="35EXOc"/>
    <property type="match status" value="1"/>
</dbReference>
<dbReference type="PANTHER" id="PTHR13620">
    <property type="entry name" value="3-5 EXONUCLEASE"/>
    <property type="match status" value="1"/>
</dbReference>
<keyword evidence="13" id="KW-1185">Reference proteome</keyword>
<evidence type="ECO:0000256" key="6">
    <source>
        <dbReference type="ARBA" id="ARBA00022842"/>
    </source>
</evidence>
<dbReference type="GO" id="GO:0005634">
    <property type="term" value="C:nucleus"/>
    <property type="evidence" value="ECO:0007669"/>
    <property type="project" value="UniProtKB-SubCell"/>
</dbReference>
<organism evidence="12 13">
    <name type="scientific">Rhizoclosmatium globosum</name>
    <dbReference type="NCBI Taxonomy" id="329046"/>
    <lineage>
        <taxon>Eukaryota</taxon>
        <taxon>Fungi</taxon>
        <taxon>Fungi incertae sedis</taxon>
        <taxon>Chytridiomycota</taxon>
        <taxon>Chytridiomycota incertae sedis</taxon>
        <taxon>Chytridiomycetes</taxon>
        <taxon>Chytridiales</taxon>
        <taxon>Chytriomycetaceae</taxon>
        <taxon>Rhizoclosmatium</taxon>
    </lineage>
</organism>
<keyword evidence="4" id="KW-0378">Hydrolase</keyword>
<dbReference type="AlphaFoldDB" id="A0A1Y2CV84"/>
<keyword evidence="6" id="KW-0460">Magnesium</keyword>
<dbReference type="OrthoDB" id="1920326at2759"/>
<evidence type="ECO:0000256" key="2">
    <source>
        <dbReference type="ARBA" id="ARBA00022722"/>
    </source>
</evidence>